<gene>
    <name evidence="3 4" type="primary">def</name>
    <name evidence="4" type="ORF">H8700_10990</name>
</gene>
<keyword evidence="3 4" id="KW-0378">Hydrolase</keyword>
<dbReference type="InterPro" id="IPR023635">
    <property type="entry name" value="Peptide_deformylase"/>
</dbReference>
<evidence type="ECO:0000256" key="2">
    <source>
        <dbReference type="ARBA" id="ARBA00023004"/>
    </source>
</evidence>
<dbReference type="Pfam" id="PF01327">
    <property type="entry name" value="Pep_deformylase"/>
    <property type="match status" value="1"/>
</dbReference>
<dbReference type="CDD" id="cd00487">
    <property type="entry name" value="Pep_deformylase"/>
    <property type="match status" value="1"/>
</dbReference>
<dbReference type="GO" id="GO:0042586">
    <property type="term" value="F:peptide deformylase activity"/>
    <property type="evidence" value="ECO:0007669"/>
    <property type="project" value="UniProtKB-EC"/>
</dbReference>
<comment type="catalytic activity">
    <reaction evidence="3">
        <text>N-terminal N-formyl-L-methionyl-[peptide] + H2O = N-terminal L-methionyl-[peptide] + formate</text>
        <dbReference type="Rhea" id="RHEA:24420"/>
        <dbReference type="Rhea" id="RHEA-COMP:10639"/>
        <dbReference type="Rhea" id="RHEA-COMP:10640"/>
        <dbReference type="ChEBI" id="CHEBI:15377"/>
        <dbReference type="ChEBI" id="CHEBI:15740"/>
        <dbReference type="ChEBI" id="CHEBI:49298"/>
        <dbReference type="ChEBI" id="CHEBI:64731"/>
        <dbReference type="EC" id="3.5.1.88"/>
    </reaction>
</comment>
<dbReference type="PANTHER" id="PTHR10458">
    <property type="entry name" value="PEPTIDE DEFORMYLASE"/>
    <property type="match status" value="1"/>
</dbReference>
<dbReference type="InterPro" id="IPR036821">
    <property type="entry name" value="Peptide_deformylase_sf"/>
</dbReference>
<keyword evidence="3" id="KW-0479">Metal-binding</keyword>
<dbReference type="PANTHER" id="PTHR10458:SF22">
    <property type="entry name" value="PEPTIDE DEFORMYLASE"/>
    <property type="match status" value="1"/>
</dbReference>
<keyword evidence="5" id="KW-1185">Reference proteome</keyword>
<dbReference type="SUPFAM" id="SSF56420">
    <property type="entry name" value="Peptide deformylase"/>
    <property type="match status" value="1"/>
</dbReference>
<comment type="similarity">
    <text evidence="1 3">Belongs to the polypeptide deformylase family.</text>
</comment>
<name>A0ABR7MWQ2_9FIRM</name>
<comment type="cofactor">
    <cofactor evidence="3">
        <name>Fe(2+)</name>
        <dbReference type="ChEBI" id="CHEBI:29033"/>
    </cofactor>
    <text evidence="3">Binds 1 Fe(2+) ion.</text>
</comment>
<evidence type="ECO:0000313" key="5">
    <source>
        <dbReference type="Proteomes" id="UP000637513"/>
    </source>
</evidence>
<dbReference type="EMBL" id="JACRSW010000035">
    <property type="protein sequence ID" value="MBC8558226.1"/>
    <property type="molecule type" value="Genomic_DNA"/>
</dbReference>
<proteinExistence type="inferred from homology"/>
<feature type="binding site" evidence="3">
    <location>
        <position position="133"/>
    </location>
    <ligand>
        <name>Fe cation</name>
        <dbReference type="ChEBI" id="CHEBI:24875"/>
    </ligand>
</feature>
<dbReference type="RefSeq" id="WP_022140815.1">
    <property type="nucleotide sequence ID" value="NZ_JACRSW010000035.1"/>
</dbReference>
<comment type="function">
    <text evidence="3">Removes the formyl group from the N-terminal Met of newly synthesized proteins. Requires at least a dipeptide for an efficient rate of reaction. N-terminal L-methionine is a prerequisite for activity but the enzyme has broad specificity at other positions.</text>
</comment>
<dbReference type="NCBIfam" id="NF001159">
    <property type="entry name" value="PRK00150.1-3"/>
    <property type="match status" value="1"/>
</dbReference>
<dbReference type="NCBIfam" id="TIGR00079">
    <property type="entry name" value="pept_deformyl"/>
    <property type="match status" value="1"/>
</dbReference>
<dbReference type="Gene3D" id="3.90.45.10">
    <property type="entry name" value="Peptide deformylase"/>
    <property type="match status" value="1"/>
</dbReference>
<reference evidence="4 5" key="1">
    <citation type="submission" date="2020-08" db="EMBL/GenBank/DDBJ databases">
        <title>Genome public.</title>
        <authorList>
            <person name="Liu C."/>
            <person name="Sun Q."/>
        </authorList>
    </citation>
    <scope>NUCLEOTIDE SEQUENCE [LARGE SCALE GENOMIC DNA]</scope>
    <source>
        <strain evidence="4 5">BX3</strain>
    </source>
</reference>
<feature type="binding site" evidence="3">
    <location>
        <position position="137"/>
    </location>
    <ligand>
        <name>Fe cation</name>
        <dbReference type="ChEBI" id="CHEBI:24875"/>
    </ligand>
</feature>
<dbReference type="PIRSF" id="PIRSF004749">
    <property type="entry name" value="Pep_def"/>
    <property type="match status" value="1"/>
</dbReference>
<organism evidence="4 5">
    <name type="scientific">Jutongia hominis</name>
    <dbReference type="NCBI Taxonomy" id="2763664"/>
    <lineage>
        <taxon>Bacteria</taxon>
        <taxon>Bacillati</taxon>
        <taxon>Bacillota</taxon>
        <taxon>Clostridia</taxon>
        <taxon>Lachnospirales</taxon>
        <taxon>Lachnospiraceae</taxon>
        <taxon>Jutongia</taxon>
    </lineage>
</organism>
<evidence type="ECO:0000256" key="3">
    <source>
        <dbReference type="HAMAP-Rule" id="MF_00163"/>
    </source>
</evidence>
<protein>
    <recommendedName>
        <fullName evidence="3">Peptide deformylase</fullName>
        <shortName evidence="3">PDF</shortName>
        <ecNumber evidence="3">3.5.1.88</ecNumber>
    </recommendedName>
    <alternativeName>
        <fullName evidence="3">Polypeptide deformylase</fullName>
    </alternativeName>
</protein>
<dbReference type="HAMAP" id="MF_00163">
    <property type="entry name" value="Pep_deformylase"/>
    <property type="match status" value="1"/>
</dbReference>
<evidence type="ECO:0000256" key="1">
    <source>
        <dbReference type="ARBA" id="ARBA00010759"/>
    </source>
</evidence>
<keyword evidence="3" id="KW-0648">Protein biosynthesis</keyword>
<dbReference type="EC" id="3.5.1.88" evidence="3"/>
<sequence length="159" mass="17639">MAIRNIRIIGDEILEKKCRPVTEMKPRIKELIEDMLDTMYDAQGVGLAAPQVGVLKRIVVIDVTPEGDDPIVLINPEIIELAGEQEGQEGCLSVPNKVGIVKRANYAKVKALNENMEEIVVEGEELLARAIQHEVDHLDGTLYVSKVEGELLNVTEEQE</sequence>
<dbReference type="PRINTS" id="PR01576">
    <property type="entry name" value="PDEFORMYLASE"/>
</dbReference>
<feature type="active site" evidence="3">
    <location>
        <position position="134"/>
    </location>
</feature>
<accession>A0ABR7MWQ2</accession>
<comment type="caution">
    <text evidence="4">The sequence shown here is derived from an EMBL/GenBank/DDBJ whole genome shotgun (WGS) entry which is preliminary data.</text>
</comment>
<feature type="binding site" evidence="3">
    <location>
        <position position="91"/>
    </location>
    <ligand>
        <name>Fe cation</name>
        <dbReference type="ChEBI" id="CHEBI:24875"/>
    </ligand>
</feature>
<dbReference type="Proteomes" id="UP000637513">
    <property type="component" value="Unassembled WGS sequence"/>
</dbReference>
<evidence type="ECO:0000313" key="4">
    <source>
        <dbReference type="EMBL" id="MBC8558226.1"/>
    </source>
</evidence>
<keyword evidence="2 3" id="KW-0408">Iron</keyword>